<evidence type="ECO:0000313" key="3">
    <source>
        <dbReference type="EMBL" id="RCJ37972.1"/>
    </source>
</evidence>
<gene>
    <name evidence="3" type="ORF">A6770_39965</name>
</gene>
<dbReference type="Gene3D" id="1.10.10.10">
    <property type="entry name" value="Winged helix-like DNA-binding domain superfamily/Winged helix DNA-binding domain"/>
    <property type="match status" value="2"/>
</dbReference>
<sequence>MKRKNHKIESPDYSRVIIANNLDSFIFAKLGCSQRELSLTLGRPATITEIAETINAQPSQIREYLNAFRQPVSLDLRVGEERDTQLQEILPDQSISPEESIVQELFQEDLNNWLGLLTPIQREVIMLRFGFGNERKLTTKQVAQQLNIKPAKVNHIQQQAIKLLRHEQDQLKDYWVC</sequence>
<evidence type="ECO:0000313" key="4">
    <source>
        <dbReference type="Proteomes" id="UP000252107"/>
    </source>
</evidence>
<feature type="domain" description="RNA polymerase sigma-70 region 3" evidence="1">
    <location>
        <begin position="32"/>
        <end position="100"/>
    </location>
</feature>
<dbReference type="InterPro" id="IPR036388">
    <property type="entry name" value="WH-like_DNA-bd_sf"/>
</dbReference>
<accession>A0A367RRP8</accession>
<dbReference type="Pfam" id="PF04539">
    <property type="entry name" value="Sigma70_r3"/>
    <property type="match status" value="1"/>
</dbReference>
<dbReference type="EMBL" id="LXQD01000105">
    <property type="protein sequence ID" value="RCJ37972.1"/>
    <property type="molecule type" value="Genomic_DNA"/>
</dbReference>
<dbReference type="NCBIfam" id="TIGR02937">
    <property type="entry name" value="sigma70-ECF"/>
    <property type="match status" value="1"/>
</dbReference>
<dbReference type="PANTHER" id="PTHR30603:SF60">
    <property type="entry name" value="RNA POLYMERASE SIGMA FACTOR RPOD"/>
    <property type="match status" value="1"/>
</dbReference>
<dbReference type="InterPro" id="IPR007630">
    <property type="entry name" value="RNA_pol_sigma70_r4"/>
</dbReference>
<dbReference type="InterPro" id="IPR013324">
    <property type="entry name" value="RNA_pol_sigma_r3/r4-like"/>
</dbReference>
<protein>
    <recommendedName>
        <fullName evidence="5">RNA polymerase subunit sigma</fullName>
    </recommendedName>
</protein>
<dbReference type="PANTHER" id="PTHR30603">
    <property type="entry name" value="RNA POLYMERASE SIGMA FACTOR RPO"/>
    <property type="match status" value="1"/>
</dbReference>
<keyword evidence="4" id="KW-1185">Reference proteome</keyword>
<proteinExistence type="predicted"/>
<dbReference type="InterPro" id="IPR014284">
    <property type="entry name" value="RNA_pol_sigma-70_dom"/>
</dbReference>
<dbReference type="SUPFAM" id="SSF88659">
    <property type="entry name" value="Sigma3 and sigma4 domains of RNA polymerase sigma factors"/>
    <property type="match status" value="2"/>
</dbReference>
<dbReference type="GO" id="GO:0003700">
    <property type="term" value="F:DNA-binding transcription factor activity"/>
    <property type="evidence" value="ECO:0007669"/>
    <property type="project" value="InterPro"/>
</dbReference>
<organism evidence="3 4">
    <name type="scientific">Nostoc minutum NIES-26</name>
    <dbReference type="NCBI Taxonomy" id="1844469"/>
    <lineage>
        <taxon>Bacteria</taxon>
        <taxon>Bacillati</taxon>
        <taxon>Cyanobacteriota</taxon>
        <taxon>Cyanophyceae</taxon>
        <taxon>Nostocales</taxon>
        <taxon>Nostocaceae</taxon>
        <taxon>Nostoc</taxon>
    </lineage>
</organism>
<dbReference type="CDD" id="cd06171">
    <property type="entry name" value="Sigma70_r4"/>
    <property type="match status" value="1"/>
</dbReference>
<dbReference type="AlphaFoldDB" id="A0A367RRP8"/>
<name>A0A367RRP8_9NOSO</name>
<reference evidence="3" key="1">
    <citation type="submission" date="2016-04" db="EMBL/GenBank/DDBJ databases">
        <authorList>
            <person name="Tabuchi Yagui T.R."/>
        </authorList>
    </citation>
    <scope>NUCLEOTIDE SEQUENCE [LARGE SCALE GENOMIC DNA]</scope>
    <source>
        <strain evidence="3">NIES-26</strain>
    </source>
</reference>
<evidence type="ECO:0000259" key="1">
    <source>
        <dbReference type="Pfam" id="PF04539"/>
    </source>
</evidence>
<evidence type="ECO:0008006" key="5">
    <source>
        <dbReference type="Google" id="ProtNLM"/>
    </source>
</evidence>
<dbReference type="InterPro" id="IPR007624">
    <property type="entry name" value="RNA_pol_sigma70_r3"/>
</dbReference>
<comment type="caution">
    <text evidence="3">The sequence shown here is derived from an EMBL/GenBank/DDBJ whole genome shotgun (WGS) entry which is preliminary data.</text>
</comment>
<dbReference type="Pfam" id="PF04545">
    <property type="entry name" value="Sigma70_r4"/>
    <property type="match status" value="1"/>
</dbReference>
<feature type="domain" description="RNA polymerase sigma-70 region 4" evidence="2">
    <location>
        <begin position="113"/>
        <end position="166"/>
    </location>
</feature>
<dbReference type="Proteomes" id="UP000252107">
    <property type="component" value="Unassembled WGS sequence"/>
</dbReference>
<dbReference type="GO" id="GO:0006352">
    <property type="term" value="P:DNA-templated transcription initiation"/>
    <property type="evidence" value="ECO:0007669"/>
    <property type="project" value="InterPro"/>
</dbReference>
<dbReference type="InterPro" id="IPR050239">
    <property type="entry name" value="Sigma-70_RNA_pol_init_factors"/>
</dbReference>
<evidence type="ECO:0000259" key="2">
    <source>
        <dbReference type="Pfam" id="PF04545"/>
    </source>
</evidence>